<dbReference type="PANTHER" id="PTHR42940:SF8">
    <property type="entry name" value="VACUOLAR PROTEIN SORTING-ASSOCIATED PROTEIN 11"/>
    <property type="match status" value="1"/>
</dbReference>
<evidence type="ECO:0000256" key="2">
    <source>
        <dbReference type="ARBA" id="ARBA00008072"/>
    </source>
</evidence>
<feature type="domain" description="Alcohol dehydrogenase-like N-terminal" evidence="7">
    <location>
        <begin position="27"/>
        <end position="122"/>
    </location>
</feature>
<name>H2C2Y2_9CREN</name>
<dbReference type="eggNOG" id="arCOG01457">
    <property type="taxonomic scope" value="Archaea"/>
</dbReference>
<evidence type="ECO:0000313" key="9">
    <source>
        <dbReference type="Proteomes" id="UP000003980"/>
    </source>
</evidence>
<accession>H2C2Y2</accession>
<evidence type="ECO:0000256" key="1">
    <source>
        <dbReference type="ARBA" id="ARBA00001947"/>
    </source>
</evidence>
<dbReference type="Pfam" id="PF00107">
    <property type="entry name" value="ADH_zinc_N"/>
    <property type="match status" value="1"/>
</dbReference>
<proteinExistence type="inferred from homology"/>
<comment type="cofactor">
    <cofactor evidence="1">
        <name>Zn(2+)</name>
        <dbReference type="ChEBI" id="CHEBI:29105"/>
    </cofactor>
</comment>
<gene>
    <name evidence="8" type="ORF">MetMK1DRAFT_00011060</name>
</gene>
<comment type="similarity">
    <text evidence="2">Belongs to the zinc-containing alcohol dehydrogenase family.</text>
</comment>
<dbReference type="Proteomes" id="UP000003980">
    <property type="component" value="Unassembled WGS sequence"/>
</dbReference>
<dbReference type="Pfam" id="PF08240">
    <property type="entry name" value="ADH_N"/>
    <property type="match status" value="1"/>
</dbReference>
<dbReference type="InterPro" id="IPR013149">
    <property type="entry name" value="ADH-like_C"/>
</dbReference>
<evidence type="ECO:0000259" key="7">
    <source>
        <dbReference type="Pfam" id="PF08240"/>
    </source>
</evidence>
<keyword evidence="5" id="KW-0560">Oxidoreductase</keyword>
<dbReference type="STRING" id="671065.MetMK1DRAFT_00011060"/>
<dbReference type="SUPFAM" id="SSF50129">
    <property type="entry name" value="GroES-like"/>
    <property type="match status" value="1"/>
</dbReference>
<keyword evidence="4" id="KW-0862">Zinc</keyword>
<dbReference type="GO" id="GO:0016491">
    <property type="term" value="F:oxidoreductase activity"/>
    <property type="evidence" value="ECO:0007669"/>
    <property type="project" value="UniProtKB-KW"/>
</dbReference>
<sequence length="322" mass="34845">MVMLAAILREFGKPLTLEEMEVPHGVMKVGATGLCHGDLHIIMGEWSWDLGIKPPLILGHEIALEGEDGTSLLLYNARGCGKCKVCSKGFPQFCERVRVLGVHEHGGFAEYVQIPSGYPLVPVKGEAFEVAPLADAGVTAYNSVKGIGEGDSVAVLGTGAVSMFAVQMLSIKGAEVTVVGRNERKLSKMLELGASEVVKAKGEYSTALGEAYPRRKFDYVIDYVGSDSSLRDAPWLLSRMGELRLVGEFGGELNVSGQLLVLRGIRVRGVLYGTLRDLIWVKRLFERGSLRPISVPYTLSEINEAISDLMEGRVVGRAVIVP</sequence>
<dbReference type="PANTHER" id="PTHR42940">
    <property type="entry name" value="ALCOHOL DEHYDROGENASE 1-RELATED"/>
    <property type="match status" value="1"/>
</dbReference>
<dbReference type="AlphaFoldDB" id="H2C2Y2"/>
<dbReference type="Gene3D" id="3.90.180.10">
    <property type="entry name" value="Medium-chain alcohol dehydrogenases, catalytic domain"/>
    <property type="match status" value="1"/>
</dbReference>
<reference evidence="8 9" key="1">
    <citation type="submission" date="2012-01" db="EMBL/GenBank/DDBJ databases">
        <title>Improved High-Quality Draft sequence of Metallosphaera yellowstonensis MK1.</title>
        <authorList>
            <consortium name="US DOE Joint Genome Institute"/>
            <person name="Lucas S."/>
            <person name="Han J."/>
            <person name="Cheng J.-F."/>
            <person name="Goodwin L."/>
            <person name="Pitluck S."/>
            <person name="Peters L."/>
            <person name="Teshima H."/>
            <person name="Detter J.C."/>
            <person name="Han C."/>
            <person name="Tapia R."/>
            <person name="Land M."/>
            <person name="Hauser L."/>
            <person name="Kyrpides N."/>
            <person name="Kozubal M."/>
            <person name="Macur R.E."/>
            <person name="Jay Z."/>
            <person name="Inskeep W."/>
            <person name="Woyke T."/>
        </authorList>
    </citation>
    <scope>NUCLEOTIDE SEQUENCE [LARGE SCALE GENOMIC DNA]</scope>
    <source>
        <strain evidence="8 9">MK1</strain>
    </source>
</reference>
<evidence type="ECO:0000256" key="3">
    <source>
        <dbReference type="ARBA" id="ARBA00022723"/>
    </source>
</evidence>
<dbReference type="HOGENOM" id="CLU_026673_11_2_2"/>
<evidence type="ECO:0000313" key="8">
    <source>
        <dbReference type="EMBL" id="EHP70603.1"/>
    </source>
</evidence>
<dbReference type="GO" id="GO:0046872">
    <property type="term" value="F:metal ion binding"/>
    <property type="evidence" value="ECO:0007669"/>
    <property type="project" value="UniProtKB-KW"/>
</dbReference>
<dbReference type="Gene3D" id="3.40.50.720">
    <property type="entry name" value="NAD(P)-binding Rossmann-like Domain"/>
    <property type="match status" value="1"/>
</dbReference>
<dbReference type="SUPFAM" id="SSF51735">
    <property type="entry name" value="NAD(P)-binding Rossmann-fold domains"/>
    <property type="match status" value="1"/>
</dbReference>
<protein>
    <submittedName>
        <fullName evidence="8">Zn-dependent alcohol dehydrogenase</fullName>
    </submittedName>
</protein>
<feature type="domain" description="Alcohol dehydrogenase-like C-terminal" evidence="6">
    <location>
        <begin position="160"/>
        <end position="278"/>
    </location>
</feature>
<evidence type="ECO:0000256" key="4">
    <source>
        <dbReference type="ARBA" id="ARBA00022833"/>
    </source>
</evidence>
<keyword evidence="3" id="KW-0479">Metal-binding</keyword>
<organism evidence="8 9">
    <name type="scientific">Metallosphaera yellowstonensis MK1</name>
    <dbReference type="NCBI Taxonomy" id="671065"/>
    <lineage>
        <taxon>Archaea</taxon>
        <taxon>Thermoproteota</taxon>
        <taxon>Thermoprotei</taxon>
        <taxon>Sulfolobales</taxon>
        <taxon>Sulfolobaceae</taxon>
        <taxon>Metallosphaera</taxon>
    </lineage>
</organism>
<evidence type="ECO:0000259" key="6">
    <source>
        <dbReference type="Pfam" id="PF00107"/>
    </source>
</evidence>
<keyword evidence="9" id="KW-1185">Reference proteome</keyword>
<evidence type="ECO:0000256" key="5">
    <source>
        <dbReference type="ARBA" id="ARBA00023002"/>
    </source>
</evidence>
<dbReference type="InterPro" id="IPR036291">
    <property type="entry name" value="NAD(P)-bd_dom_sf"/>
</dbReference>
<dbReference type="InterPro" id="IPR011032">
    <property type="entry name" value="GroES-like_sf"/>
</dbReference>
<dbReference type="InterPro" id="IPR013154">
    <property type="entry name" value="ADH-like_N"/>
</dbReference>
<dbReference type="EMBL" id="JH597761">
    <property type="protein sequence ID" value="EHP70603.1"/>
    <property type="molecule type" value="Genomic_DNA"/>
</dbReference>